<proteinExistence type="predicted"/>
<name>A0A6A5W205_9PLEO</name>
<protein>
    <submittedName>
        <fullName evidence="2">Uncharacterized protein</fullName>
    </submittedName>
</protein>
<dbReference type="EMBL" id="ML977728">
    <property type="protein sequence ID" value="KAF1993145.1"/>
    <property type="molecule type" value="Genomic_DNA"/>
</dbReference>
<evidence type="ECO:0000313" key="3">
    <source>
        <dbReference type="Proteomes" id="UP000799779"/>
    </source>
</evidence>
<accession>A0A6A5W205</accession>
<reference evidence="2" key="1">
    <citation type="journal article" date="2020" name="Stud. Mycol.">
        <title>101 Dothideomycetes genomes: a test case for predicting lifestyles and emergence of pathogens.</title>
        <authorList>
            <person name="Haridas S."/>
            <person name="Albert R."/>
            <person name="Binder M."/>
            <person name="Bloem J."/>
            <person name="Labutti K."/>
            <person name="Salamov A."/>
            <person name="Andreopoulos B."/>
            <person name="Baker S."/>
            <person name="Barry K."/>
            <person name="Bills G."/>
            <person name="Bluhm B."/>
            <person name="Cannon C."/>
            <person name="Castanera R."/>
            <person name="Culley D."/>
            <person name="Daum C."/>
            <person name="Ezra D."/>
            <person name="Gonzalez J."/>
            <person name="Henrissat B."/>
            <person name="Kuo A."/>
            <person name="Liang C."/>
            <person name="Lipzen A."/>
            <person name="Lutzoni F."/>
            <person name="Magnuson J."/>
            <person name="Mondo S."/>
            <person name="Nolan M."/>
            <person name="Ohm R."/>
            <person name="Pangilinan J."/>
            <person name="Park H.-J."/>
            <person name="Ramirez L."/>
            <person name="Alfaro M."/>
            <person name="Sun H."/>
            <person name="Tritt A."/>
            <person name="Yoshinaga Y."/>
            <person name="Zwiers L.-H."/>
            <person name="Turgeon B."/>
            <person name="Goodwin S."/>
            <person name="Spatafora J."/>
            <person name="Crous P."/>
            <person name="Grigoriev I."/>
        </authorList>
    </citation>
    <scope>NUCLEOTIDE SEQUENCE</scope>
    <source>
        <strain evidence="2">CBS 123094</strain>
    </source>
</reference>
<dbReference type="AlphaFoldDB" id="A0A6A5W205"/>
<feature type="non-terminal residue" evidence="2">
    <location>
        <position position="1"/>
    </location>
</feature>
<organism evidence="2 3">
    <name type="scientific">Amniculicola lignicola CBS 123094</name>
    <dbReference type="NCBI Taxonomy" id="1392246"/>
    <lineage>
        <taxon>Eukaryota</taxon>
        <taxon>Fungi</taxon>
        <taxon>Dikarya</taxon>
        <taxon>Ascomycota</taxon>
        <taxon>Pezizomycotina</taxon>
        <taxon>Dothideomycetes</taxon>
        <taxon>Pleosporomycetidae</taxon>
        <taxon>Pleosporales</taxon>
        <taxon>Amniculicolaceae</taxon>
        <taxon>Amniculicola</taxon>
    </lineage>
</organism>
<evidence type="ECO:0000256" key="1">
    <source>
        <dbReference type="SAM" id="MobiDB-lite"/>
    </source>
</evidence>
<evidence type="ECO:0000313" key="2">
    <source>
        <dbReference type="EMBL" id="KAF1993145.1"/>
    </source>
</evidence>
<sequence>AGMRVLEEGVAEGRGLNGAGGVGAALSAGKEKTLDQWLEESGSEETGSEEEEETEEEEEEESSEEEETESEDEGEGDRLVK</sequence>
<gene>
    <name evidence="2" type="ORF">P154DRAFT_583119</name>
</gene>
<feature type="region of interest" description="Disordered" evidence="1">
    <location>
        <begin position="1"/>
        <end position="81"/>
    </location>
</feature>
<feature type="compositionally biased region" description="Acidic residues" evidence="1">
    <location>
        <begin position="37"/>
        <end position="75"/>
    </location>
</feature>
<dbReference type="Proteomes" id="UP000799779">
    <property type="component" value="Unassembled WGS sequence"/>
</dbReference>
<keyword evidence="3" id="KW-1185">Reference proteome</keyword>